<dbReference type="HOGENOM" id="CLU_2670938_0_0_1"/>
<organism evidence="1 2">
    <name type="scientific">Colletotrichum higginsianum (strain IMI 349063)</name>
    <name type="common">Crucifer anthracnose fungus</name>
    <dbReference type="NCBI Taxonomy" id="759273"/>
    <lineage>
        <taxon>Eukaryota</taxon>
        <taxon>Fungi</taxon>
        <taxon>Dikarya</taxon>
        <taxon>Ascomycota</taxon>
        <taxon>Pezizomycotina</taxon>
        <taxon>Sordariomycetes</taxon>
        <taxon>Hypocreomycetidae</taxon>
        <taxon>Glomerellales</taxon>
        <taxon>Glomerellaceae</taxon>
        <taxon>Colletotrichum</taxon>
        <taxon>Colletotrichum destructivum species complex</taxon>
    </lineage>
</organism>
<proteinExistence type="predicted"/>
<evidence type="ECO:0000313" key="2">
    <source>
        <dbReference type="Proteomes" id="UP000007174"/>
    </source>
</evidence>
<dbReference type="EMBL" id="CACQ02003501">
    <property type="protein sequence ID" value="CCF39451.1"/>
    <property type="molecule type" value="Genomic_DNA"/>
</dbReference>
<reference evidence="2" key="1">
    <citation type="journal article" date="2012" name="Nat. Genet.">
        <title>Lifestyle transitions in plant pathogenic Colletotrichum fungi deciphered by genome and transcriptome analyses.</title>
        <authorList>
            <person name="O'Connell R.J."/>
            <person name="Thon M.R."/>
            <person name="Hacquard S."/>
            <person name="Amyotte S.G."/>
            <person name="Kleemann J."/>
            <person name="Torres M.F."/>
            <person name="Damm U."/>
            <person name="Buiate E.A."/>
            <person name="Epstein L."/>
            <person name="Alkan N."/>
            <person name="Altmueller J."/>
            <person name="Alvarado-Balderrama L."/>
            <person name="Bauser C.A."/>
            <person name="Becker C."/>
            <person name="Birren B.W."/>
            <person name="Chen Z."/>
            <person name="Choi J."/>
            <person name="Crouch J.A."/>
            <person name="Duvick J.P."/>
            <person name="Farman M.A."/>
            <person name="Gan P."/>
            <person name="Heiman D."/>
            <person name="Henrissat B."/>
            <person name="Howard R.J."/>
            <person name="Kabbage M."/>
            <person name="Koch C."/>
            <person name="Kracher B."/>
            <person name="Kubo Y."/>
            <person name="Law A.D."/>
            <person name="Lebrun M.-H."/>
            <person name="Lee Y.-H."/>
            <person name="Miyara I."/>
            <person name="Moore N."/>
            <person name="Neumann U."/>
            <person name="Nordstroem K."/>
            <person name="Panaccione D.G."/>
            <person name="Panstruga R."/>
            <person name="Place M."/>
            <person name="Proctor R.H."/>
            <person name="Prusky D."/>
            <person name="Rech G."/>
            <person name="Reinhardt R."/>
            <person name="Rollins J.A."/>
            <person name="Rounsley S."/>
            <person name="Schardl C.L."/>
            <person name="Schwartz D.C."/>
            <person name="Shenoy N."/>
            <person name="Shirasu K."/>
            <person name="Sikhakolli U.R."/>
            <person name="Stueber K."/>
            <person name="Sukno S.A."/>
            <person name="Sweigard J.A."/>
            <person name="Takano Y."/>
            <person name="Takahara H."/>
            <person name="Trail F."/>
            <person name="van der Does H.C."/>
            <person name="Voll L.M."/>
            <person name="Will I."/>
            <person name="Young S."/>
            <person name="Zeng Q."/>
            <person name="Zhang J."/>
            <person name="Zhou S."/>
            <person name="Dickman M.B."/>
            <person name="Schulze-Lefert P."/>
            <person name="Ver Loren van Themaat E."/>
            <person name="Ma L.-J."/>
            <person name="Vaillancourt L.J."/>
        </authorList>
    </citation>
    <scope>NUCLEOTIDE SEQUENCE [LARGE SCALE GENOMIC DNA]</scope>
    <source>
        <strain evidence="2">IMI 349063</strain>
    </source>
</reference>
<dbReference type="AlphaFoldDB" id="H1VGU8"/>
<dbReference type="Proteomes" id="UP000007174">
    <property type="component" value="Unassembled WGS sequence"/>
</dbReference>
<name>H1VGU8_COLHI</name>
<evidence type="ECO:0000313" key="1">
    <source>
        <dbReference type="EMBL" id="CCF39451.1"/>
    </source>
</evidence>
<accession>H1VGU8</accession>
<gene>
    <name evidence="1" type="ORF">CH063_02133</name>
</gene>
<protein>
    <submittedName>
        <fullName evidence="1">Uncharacterized protein</fullName>
    </submittedName>
</protein>
<sequence>MAHSLLAIHLNQDQFGYISILIRAFLLSFHGTRMNASSSSLHHQTAMKFLQVFCRIQFQIFLLPPQLYSLVNLLL</sequence>